<dbReference type="PANTHER" id="PTHR32035">
    <property type="entry name" value="AURORA KINASE A-INTERACTING PROTEIN"/>
    <property type="match status" value="1"/>
</dbReference>
<dbReference type="GO" id="GO:0005759">
    <property type="term" value="C:mitochondrial matrix"/>
    <property type="evidence" value="ECO:0007669"/>
    <property type="project" value="Ensembl"/>
</dbReference>
<comment type="similarity">
    <text evidence="3">Belongs to the mitochondrion-specific ribosomal protein mS38 family.</text>
</comment>
<dbReference type="SMART" id="SM01155">
    <property type="entry name" value="DUF1713"/>
    <property type="match status" value="1"/>
</dbReference>
<dbReference type="Proteomes" id="UP000594220">
    <property type="component" value="Unplaced"/>
</dbReference>
<keyword evidence="2" id="KW-0496">Mitochondrion</keyword>
<dbReference type="RefSeq" id="XP_019397118.1">
    <property type="nucleotide sequence ID" value="XM_019541573.1"/>
</dbReference>
<evidence type="ECO:0000256" key="3">
    <source>
        <dbReference type="ARBA" id="ARBA00035647"/>
    </source>
</evidence>
<organism evidence="6 7">
    <name type="scientific">Crocodylus porosus</name>
    <name type="common">Saltwater crocodile</name>
    <name type="synonym">Estuarine crocodile</name>
    <dbReference type="NCBI Taxonomy" id="8502"/>
    <lineage>
        <taxon>Eukaryota</taxon>
        <taxon>Metazoa</taxon>
        <taxon>Chordata</taxon>
        <taxon>Craniata</taxon>
        <taxon>Vertebrata</taxon>
        <taxon>Euteleostomi</taxon>
        <taxon>Archelosauria</taxon>
        <taxon>Archosauria</taxon>
        <taxon>Crocodylia</taxon>
        <taxon>Longirostres</taxon>
        <taxon>Crocodylidae</taxon>
        <taxon>Crocodylus</taxon>
    </lineage>
</organism>
<dbReference type="Pfam" id="PF08213">
    <property type="entry name" value="COX24_C"/>
    <property type="match status" value="1"/>
</dbReference>
<keyword evidence="7" id="KW-1185">Reference proteome</keyword>
<feature type="domain" description="Ribosomal protein mS38 C-terminal" evidence="5">
    <location>
        <begin position="128"/>
        <end position="161"/>
    </location>
</feature>
<dbReference type="OMA" id="GWTTPKI"/>
<dbReference type="AlphaFoldDB" id="A0A7M4DWM8"/>
<name>A0A7M4DWM8_CROPO</name>
<dbReference type="CTD" id="54998"/>
<accession>A0A7M4DWM8</accession>
<reference evidence="6" key="2">
    <citation type="submission" date="2025-09" db="UniProtKB">
        <authorList>
            <consortium name="Ensembl"/>
        </authorList>
    </citation>
    <scope>IDENTIFICATION</scope>
</reference>
<dbReference type="InterPro" id="IPR013177">
    <property type="entry name" value="Ribosomal_mS38_C"/>
</dbReference>
<dbReference type="GeneTree" id="ENSGT00390000012802"/>
<dbReference type="OrthoDB" id="6139741at2759"/>
<dbReference type="RefSeq" id="XP_019397119.1">
    <property type="nucleotide sequence ID" value="XM_019541574.1"/>
</dbReference>
<reference evidence="6" key="1">
    <citation type="submission" date="2025-08" db="UniProtKB">
        <authorList>
            <consortium name="Ensembl"/>
        </authorList>
    </citation>
    <scope>IDENTIFICATION</scope>
</reference>
<dbReference type="GO" id="GO:0005654">
    <property type="term" value="C:nucleoplasm"/>
    <property type="evidence" value="ECO:0007669"/>
    <property type="project" value="Ensembl"/>
</dbReference>
<comment type="subcellular location">
    <subcellularLocation>
        <location evidence="1">Mitochondrion</location>
    </subcellularLocation>
</comment>
<dbReference type="PANTHER" id="PTHR32035:SF3">
    <property type="entry name" value="SMALL RIBOSOMAL SUBUNIT PROTEIN MS38"/>
    <property type="match status" value="1"/>
</dbReference>
<evidence type="ECO:0000256" key="2">
    <source>
        <dbReference type="ARBA" id="ARBA00023128"/>
    </source>
</evidence>
<dbReference type="KEGG" id="cpoo:109314411"/>
<evidence type="ECO:0000256" key="1">
    <source>
        <dbReference type="ARBA" id="ARBA00004173"/>
    </source>
</evidence>
<gene>
    <name evidence="6" type="primary">AURKAIP1</name>
</gene>
<protein>
    <recommendedName>
        <fullName evidence="4">Small ribosomal subunit protein mS38</fullName>
    </recommendedName>
</protein>
<evidence type="ECO:0000259" key="5">
    <source>
        <dbReference type="SMART" id="SM01155"/>
    </source>
</evidence>
<evidence type="ECO:0000256" key="4">
    <source>
        <dbReference type="ARBA" id="ARBA00035682"/>
    </source>
</evidence>
<dbReference type="GO" id="GO:0045862">
    <property type="term" value="P:positive regulation of proteolysis"/>
    <property type="evidence" value="ECO:0007669"/>
    <property type="project" value="Ensembl"/>
</dbReference>
<evidence type="ECO:0000313" key="7">
    <source>
        <dbReference type="Proteomes" id="UP000594220"/>
    </source>
</evidence>
<sequence length="202" mass="23517">MLISRLTSQLAKATRFTGPFLPRPVSSVLCSGPVSANYSTQPSHNNGGQPHPWYALDPELEEMLVPRKMSISPLESWLTVRYSFPKVQVIDVHKKIGYEPTQQYDCPTSEVEADVEEEGGDVSGDKVECRNVLKIRRQKMNRHKYKKLRKRRRFVWRAVLENRKKKRQIKFEQALTRIWKRAGLKKPPAGWQTPKLFMRKSK</sequence>
<dbReference type="GeneID" id="109314411"/>
<dbReference type="Ensembl" id="ENSCPRT00005001049.1">
    <property type="protein sequence ID" value="ENSCPRP00005000899.1"/>
    <property type="gene ID" value="ENSCPRG00005000690.1"/>
</dbReference>
<evidence type="ECO:0000313" key="6">
    <source>
        <dbReference type="Ensembl" id="ENSCPRP00005000899.1"/>
    </source>
</evidence>
<proteinExistence type="inferred from homology"/>